<dbReference type="Proteomes" id="UP000054560">
    <property type="component" value="Unassembled WGS sequence"/>
</dbReference>
<dbReference type="OrthoDB" id="39497at2759"/>
<evidence type="ECO:0000313" key="2">
    <source>
        <dbReference type="Proteomes" id="UP000054560"/>
    </source>
</evidence>
<dbReference type="PANTHER" id="PTHR13179">
    <property type="entry name" value="DEP DOMAIN CONTAINING PROTEIN 5"/>
    <property type="match status" value="1"/>
</dbReference>
<gene>
    <name evidence="1" type="ORF">SARC_15823</name>
</gene>
<dbReference type="PANTHER" id="PTHR13179:SF8">
    <property type="entry name" value="GATOR COMPLEX PROTEIN DEPDC5"/>
    <property type="match status" value="1"/>
</dbReference>
<name>A0A0L0F657_9EUKA</name>
<keyword evidence="2" id="KW-1185">Reference proteome</keyword>
<dbReference type="InterPro" id="IPR027244">
    <property type="entry name" value="IML1"/>
</dbReference>
<reference evidence="1 2" key="1">
    <citation type="submission" date="2011-02" db="EMBL/GenBank/DDBJ databases">
        <title>The Genome Sequence of Sphaeroforma arctica JP610.</title>
        <authorList>
            <consortium name="The Broad Institute Genome Sequencing Platform"/>
            <person name="Russ C."/>
            <person name="Cuomo C."/>
            <person name="Young S.K."/>
            <person name="Zeng Q."/>
            <person name="Gargeya S."/>
            <person name="Alvarado L."/>
            <person name="Berlin A."/>
            <person name="Chapman S.B."/>
            <person name="Chen Z."/>
            <person name="Freedman E."/>
            <person name="Gellesch M."/>
            <person name="Goldberg J."/>
            <person name="Griggs A."/>
            <person name="Gujja S."/>
            <person name="Heilman E."/>
            <person name="Heiman D."/>
            <person name="Howarth C."/>
            <person name="Mehta T."/>
            <person name="Neiman D."/>
            <person name="Pearson M."/>
            <person name="Roberts A."/>
            <person name="Saif S."/>
            <person name="Shea T."/>
            <person name="Shenoy N."/>
            <person name="Sisk P."/>
            <person name="Stolte C."/>
            <person name="Sykes S."/>
            <person name="White J."/>
            <person name="Yandava C."/>
            <person name="Burger G."/>
            <person name="Gray M.W."/>
            <person name="Holland P.W.H."/>
            <person name="King N."/>
            <person name="Lang F.B.F."/>
            <person name="Roger A.J."/>
            <person name="Ruiz-Trillo I."/>
            <person name="Haas B."/>
            <person name="Nusbaum C."/>
            <person name="Birren B."/>
        </authorList>
    </citation>
    <scope>NUCLEOTIDE SEQUENCE [LARGE SCALE GENOMIC DNA]</scope>
    <source>
        <strain evidence="1 2">JP610</strain>
    </source>
</reference>
<dbReference type="GeneID" id="25916327"/>
<dbReference type="AlphaFoldDB" id="A0A0L0F657"/>
<accession>A0A0L0F657</accession>
<evidence type="ECO:0000313" key="1">
    <source>
        <dbReference type="EMBL" id="KNC71638.1"/>
    </source>
</evidence>
<proteinExistence type="predicted"/>
<dbReference type="RefSeq" id="XP_014145540.1">
    <property type="nucleotide sequence ID" value="XM_014290065.1"/>
</dbReference>
<dbReference type="GO" id="GO:1904262">
    <property type="term" value="P:negative regulation of TORC1 signaling"/>
    <property type="evidence" value="ECO:0007669"/>
    <property type="project" value="TreeGrafter"/>
</dbReference>
<dbReference type="EMBL" id="KQ248409">
    <property type="protein sequence ID" value="KNC71638.1"/>
    <property type="molecule type" value="Genomic_DNA"/>
</dbReference>
<dbReference type="GO" id="GO:1990130">
    <property type="term" value="C:GATOR1 complex"/>
    <property type="evidence" value="ECO:0007669"/>
    <property type="project" value="TreeGrafter"/>
</dbReference>
<sequence length="126" mass="14263">MQSWGHAQATPIPIIASQMESMPVINRLPTKMSHNTSLDATSTFKADRTSGAPRSFWYGSGSRHLDPYRPSTYVAFTLSYSRRRWSHLEHLTVAGRRPIQHGPNWKSLCVPACLPLTTDYYPSNEE</sequence>
<organism evidence="1 2">
    <name type="scientific">Sphaeroforma arctica JP610</name>
    <dbReference type="NCBI Taxonomy" id="667725"/>
    <lineage>
        <taxon>Eukaryota</taxon>
        <taxon>Ichthyosporea</taxon>
        <taxon>Ichthyophonida</taxon>
        <taxon>Sphaeroforma</taxon>
    </lineage>
</organism>
<dbReference type="GO" id="GO:0005096">
    <property type="term" value="F:GTPase activator activity"/>
    <property type="evidence" value="ECO:0007669"/>
    <property type="project" value="InterPro"/>
</dbReference>
<feature type="non-terminal residue" evidence="1">
    <location>
        <position position="126"/>
    </location>
</feature>
<protein>
    <submittedName>
        <fullName evidence="1">Uncharacterized protein</fullName>
    </submittedName>
</protein>
<dbReference type="GO" id="GO:0010508">
    <property type="term" value="P:positive regulation of autophagy"/>
    <property type="evidence" value="ECO:0007669"/>
    <property type="project" value="TreeGrafter"/>
</dbReference>